<comment type="caution">
    <text evidence="8">The sequence shown here is derived from an EMBL/GenBank/DDBJ whole genome shotgun (WGS) entry which is preliminary data.</text>
</comment>
<keyword evidence="5" id="KW-0521">NADP</keyword>
<keyword evidence="6" id="KW-0560">Oxidoreductase</keyword>
<evidence type="ECO:0000256" key="3">
    <source>
        <dbReference type="ARBA" id="ARBA00022630"/>
    </source>
</evidence>
<dbReference type="PANTHER" id="PTHR43098:SF3">
    <property type="entry name" value="L-ORNITHINE N(5)-MONOOXYGENASE-RELATED"/>
    <property type="match status" value="1"/>
</dbReference>
<keyword evidence="9" id="KW-1185">Reference proteome</keyword>
<dbReference type="Pfam" id="PF00743">
    <property type="entry name" value="FMO-like"/>
    <property type="match status" value="1"/>
</dbReference>
<accession>A0ABX2C440</accession>
<keyword evidence="7" id="KW-0503">Monooxygenase</keyword>
<reference evidence="8 9" key="1">
    <citation type="submission" date="2019-11" db="EMBL/GenBank/DDBJ databases">
        <title>Metabolism of dissolved organic matter in forest soils.</title>
        <authorList>
            <person name="Cyle K.T."/>
            <person name="Wilhelm R.C."/>
            <person name="Martinez C.E."/>
        </authorList>
    </citation>
    <scope>NUCLEOTIDE SEQUENCE [LARGE SCALE GENOMIC DNA]</scope>
    <source>
        <strain evidence="8 9">1N</strain>
    </source>
</reference>
<protein>
    <submittedName>
        <fullName evidence="8">NAD(P)-binding protein</fullName>
    </submittedName>
</protein>
<evidence type="ECO:0000256" key="7">
    <source>
        <dbReference type="ARBA" id="ARBA00023033"/>
    </source>
</evidence>
<keyword evidence="3" id="KW-0285">Flavoprotein</keyword>
<evidence type="ECO:0000256" key="2">
    <source>
        <dbReference type="ARBA" id="ARBA00010139"/>
    </source>
</evidence>
<evidence type="ECO:0000313" key="9">
    <source>
        <dbReference type="Proteomes" id="UP000652198"/>
    </source>
</evidence>
<dbReference type="SUPFAM" id="SSF51905">
    <property type="entry name" value="FAD/NAD(P)-binding domain"/>
    <property type="match status" value="2"/>
</dbReference>
<dbReference type="RefSeq" id="WP_172317383.1">
    <property type="nucleotide sequence ID" value="NZ_WOEY01000152.1"/>
</dbReference>
<dbReference type="InterPro" id="IPR050775">
    <property type="entry name" value="FAD-binding_Monooxygenases"/>
</dbReference>
<dbReference type="InterPro" id="IPR020946">
    <property type="entry name" value="Flavin_mOase-like"/>
</dbReference>
<evidence type="ECO:0000313" key="8">
    <source>
        <dbReference type="EMBL" id="NPT47003.1"/>
    </source>
</evidence>
<dbReference type="PANTHER" id="PTHR43098">
    <property type="entry name" value="L-ORNITHINE N(5)-MONOOXYGENASE-RELATED"/>
    <property type="match status" value="1"/>
</dbReference>
<gene>
    <name evidence="8" type="ORF">GNZ12_38045</name>
</gene>
<evidence type="ECO:0000256" key="4">
    <source>
        <dbReference type="ARBA" id="ARBA00022827"/>
    </source>
</evidence>
<evidence type="ECO:0000256" key="5">
    <source>
        <dbReference type="ARBA" id="ARBA00022857"/>
    </source>
</evidence>
<comment type="similarity">
    <text evidence="2">Belongs to the FAD-binding monooxygenase family.</text>
</comment>
<organism evidence="8 9">
    <name type="scientific">Paraburkholderia solitsugae</name>
    <dbReference type="NCBI Taxonomy" id="2675748"/>
    <lineage>
        <taxon>Bacteria</taxon>
        <taxon>Pseudomonadati</taxon>
        <taxon>Pseudomonadota</taxon>
        <taxon>Betaproteobacteria</taxon>
        <taxon>Burkholderiales</taxon>
        <taxon>Burkholderiaceae</taxon>
        <taxon>Paraburkholderia</taxon>
    </lineage>
</organism>
<proteinExistence type="inferred from homology"/>
<dbReference type="InterPro" id="IPR036188">
    <property type="entry name" value="FAD/NAD-bd_sf"/>
</dbReference>
<evidence type="ECO:0000256" key="6">
    <source>
        <dbReference type="ARBA" id="ARBA00023002"/>
    </source>
</evidence>
<comment type="cofactor">
    <cofactor evidence="1">
        <name>FAD</name>
        <dbReference type="ChEBI" id="CHEBI:57692"/>
    </cofactor>
</comment>
<sequence length="547" mass="61504">MLKQVTQPDFDAIVIGAGITGMYQTYLLDKMGLKVRGYEAGTDVGGTWYWNRYPGCRLDTESYAYGYFALNGIIPEWQWSERFAGQPELLRYAQYAADRMDVRRHYEFEVRVTSAHYDEAQNCWRLTLQDGRTASCRFLLSAVGPLSATRMPSIPGIESFEGQSFHSSRWPGDDHSARHTDFTGKRVGVIGTGATGVQIIPVVAKTAQQLYVFQRTPNWCAPLGNHPLDPGLIDRLRGDPHDFLAFIKTTDTAFPYQRHPKKAIESTPEERLALFESLYDMPGYGIWLSGYRDLLTNKVSNQYLADFIADKIRSRVKDPVLAEKLIPKNHAFGTRRVPLETRYYEVYNESNVELVDIGESPIERITPRGVMVGGRDIELDVLIFATGFDGVTGALDRIDIRGKDGKRLKDVWADGPQTYLGLQIAGFPNFFTLVGAHNGASFCNIGVCGALQVEWVGRMIDHMRRNSLEYAEANPDYQASWTEQVYQVYAKTLLADSDAWWARVTQNPDGTVTRRALIYVGSAPDYRAQCEKAAENGYEGFVLQALG</sequence>
<dbReference type="Proteomes" id="UP000652198">
    <property type="component" value="Unassembled WGS sequence"/>
</dbReference>
<evidence type="ECO:0000256" key="1">
    <source>
        <dbReference type="ARBA" id="ARBA00001974"/>
    </source>
</evidence>
<dbReference type="Gene3D" id="3.50.50.60">
    <property type="entry name" value="FAD/NAD(P)-binding domain"/>
    <property type="match status" value="2"/>
</dbReference>
<keyword evidence="4" id="KW-0274">FAD</keyword>
<dbReference type="EMBL" id="WOEY01000152">
    <property type="protein sequence ID" value="NPT47003.1"/>
    <property type="molecule type" value="Genomic_DNA"/>
</dbReference>
<name>A0ABX2C440_9BURK</name>